<comment type="caution">
    <text evidence="3">The sequence shown here is derived from an EMBL/GenBank/DDBJ whole genome shotgun (WGS) entry which is preliminary data.</text>
</comment>
<proteinExistence type="predicted"/>
<evidence type="ECO:0000313" key="4">
    <source>
        <dbReference type="Proteomes" id="UP001146793"/>
    </source>
</evidence>
<name>A0AAV7ZFQ7_9EUKA</name>
<feature type="compositionally biased region" description="Acidic residues" evidence="2">
    <location>
        <begin position="780"/>
        <end position="794"/>
    </location>
</feature>
<gene>
    <name evidence="3" type="ORF">M0812_15600</name>
</gene>
<feature type="compositionally biased region" description="Basic residues" evidence="2">
    <location>
        <begin position="975"/>
        <end position="1011"/>
    </location>
</feature>
<evidence type="ECO:0000313" key="3">
    <source>
        <dbReference type="EMBL" id="KAJ3439567.1"/>
    </source>
</evidence>
<keyword evidence="1" id="KW-0175">Coiled coil</keyword>
<dbReference type="Proteomes" id="UP001146793">
    <property type="component" value="Unassembled WGS sequence"/>
</dbReference>
<protein>
    <submittedName>
        <fullName evidence="3">Tata box-binding protein associated factor RNA polymerase i subunit c</fullName>
    </submittedName>
</protein>
<feature type="coiled-coil region" evidence="1">
    <location>
        <begin position="147"/>
        <end position="180"/>
    </location>
</feature>
<dbReference type="PANTHER" id="PTHR35711">
    <property type="entry name" value="EXPRESSED PROTEIN"/>
    <property type="match status" value="1"/>
</dbReference>
<dbReference type="EMBL" id="JANTQA010000032">
    <property type="protein sequence ID" value="KAJ3439567.1"/>
    <property type="molecule type" value="Genomic_DNA"/>
</dbReference>
<feature type="region of interest" description="Disordered" evidence="2">
    <location>
        <begin position="971"/>
        <end position="1011"/>
    </location>
</feature>
<feature type="compositionally biased region" description="Acidic residues" evidence="2">
    <location>
        <begin position="577"/>
        <end position="594"/>
    </location>
</feature>
<organism evidence="3 4">
    <name type="scientific">Anaeramoeba flamelloides</name>
    <dbReference type="NCBI Taxonomy" id="1746091"/>
    <lineage>
        <taxon>Eukaryota</taxon>
        <taxon>Metamonada</taxon>
        <taxon>Anaeramoebidae</taxon>
        <taxon>Anaeramoeba</taxon>
    </lineage>
</organism>
<sequence length="1011" mass="118927">MWSEQLPWIFPPKYSHNFGTIGYALPPNWMLQRSNTRSNYGFSQESNLVQAYLCKDKSYKNPFNLTPRLKNQIATETSYVDRKLTDSYFPKSNLLKLSKESIPVSNKVKKKISDLLIVQLTDKILVIFVDGEFKNKLSFGILNLRPTKKQEQEKEKEKKKQKEKNNLIEMEIESESENENEKHQNLKIKKVLTIPLKQQIKKLHLNHLKGKSAIIAAQSDAFINFVEIDFNNDAINKKGTLNEKAIQKKNKNKNQKENENAYQNENENENENAPRISIIDIRNFSQKILDVSSSPYLVEFLILTEYDSLFHWRRLYNGEIILQEINCSLENFDQPLEIQKKMREMIEKKKLERMKEKKKIKILKIRIKKKQIIKRLDRKRKKKKQLKAINEEEENQEEVREMGMKGLKRKSSKGKSGALIHQNKNKFCLFGSHPRIVLIFSNQEIIKVDFRKHYIKKTLIMKQGANQKLLCVSKTNSRFQFALSTTSHIEIFDERYAHRPLLSIKHNSEHEPPKKLKFVKTRFQNKDFQLLITINSNHREVIGYLLDDQINANLSLFKKNENDPKINLYKHNKNNYNEDDDDDEEEGNSSDYDVDLGNKNKNIAKNLNHEDKIVRQPMCLIGIPFTIPIFNSVFSVPGQIRGREFTGFEIFPINKEKDNDVNENGNGNGNGNVDFESQDLDEKKYFLSLAQTKTGDIFLRKLSFGERTHILNSKPNFTEYKYLLKKRNFNKDVRDNTIWDISPFYSLIKNNKLLKKRYHLDKFAFQMSLNNNTNGKENDFGEDDGDDDDDDDDDDDEFNVSFNNVWTKFHKFSSVFKGCKKPYINVLHRYPQDLKKMPFLISKKEILTGLKLKQKDSAMTINSNPNLDPLSILNEYMKNPKIKNLKVGKPNIKNDKQSSSSKELVYKELIPKKIKRELDKGLKSENVDNYNNFENDETNFTNHFFEKLKNKWDLEKLEKLKILEEQKKLKELSQKKGKSVKQGKGRSIKQKKITRLKKKKTTKRRRRRKGF</sequence>
<feature type="region of interest" description="Disordered" evidence="2">
    <location>
        <begin position="568"/>
        <end position="597"/>
    </location>
</feature>
<evidence type="ECO:0000256" key="2">
    <source>
        <dbReference type="SAM" id="MobiDB-lite"/>
    </source>
</evidence>
<reference evidence="3" key="1">
    <citation type="submission" date="2022-08" db="EMBL/GenBank/DDBJ databases">
        <title>Novel sulphate-reducing endosymbionts in the free-living metamonad Anaeramoeba.</title>
        <authorList>
            <person name="Jerlstrom-Hultqvist J."/>
            <person name="Cepicka I."/>
            <person name="Gallot-Lavallee L."/>
            <person name="Salas-Leiva D."/>
            <person name="Curtis B.A."/>
            <person name="Zahonova K."/>
            <person name="Pipaliya S."/>
            <person name="Dacks J."/>
            <person name="Roger A.J."/>
        </authorList>
    </citation>
    <scope>NUCLEOTIDE SEQUENCE</scope>
    <source>
        <strain evidence="3">Busselton2</strain>
    </source>
</reference>
<feature type="coiled-coil region" evidence="1">
    <location>
        <begin position="346"/>
        <end position="402"/>
    </location>
</feature>
<feature type="region of interest" description="Disordered" evidence="2">
    <location>
        <begin position="247"/>
        <end position="269"/>
    </location>
</feature>
<evidence type="ECO:0000256" key="1">
    <source>
        <dbReference type="SAM" id="Coils"/>
    </source>
</evidence>
<accession>A0AAV7ZFQ7</accession>
<feature type="region of interest" description="Disordered" evidence="2">
    <location>
        <begin position="774"/>
        <end position="794"/>
    </location>
</feature>
<dbReference type="AlphaFoldDB" id="A0AAV7ZFQ7"/>
<dbReference type="PANTHER" id="PTHR35711:SF1">
    <property type="entry name" value="ECTODERMAL, ISOFORM F"/>
    <property type="match status" value="1"/>
</dbReference>